<comment type="caution">
    <text evidence="1">The sequence shown here is derived from an EMBL/GenBank/DDBJ whole genome shotgun (WGS) entry which is preliminary data.</text>
</comment>
<dbReference type="EMBL" id="JACIER010000005">
    <property type="protein sequence ID" value="MBB4043824.1"/>
    <property type="molecule type" value="Genomic_DNA"/>
</dbReference>
<dbReference type="AlphaFoldDB" id="A0A840D2P0"/>
<evidence type="ECO:0000313" key="1">
    <source>
        <dbReference type="EMBL" id="MBB4043824.1"/>
    </source>
</evidence>
<evidence type="ECO:0000313" key="2">
    <source>
        <dbReference type="Proteomes" id="UP000560658"/>
    </source>
</evidence>
<gene>
    <name evidence="1" type="ORF">GGR06_001610</name>
</gene>
<keyword evidence="2" id="KW-1185">Reference proteome</keyword>
<dbReference type="Proteomes" id="UP000560658">
    <property type="component" value="Unassembled WGS sequence"/>
</dbReference>
<accession>A0A840D2P0</accession>
<proteinExistence type="predicted"/>
<organism evidence="1 2">
    <name type="scientific">Bacteroides reticulotermitis</name>
    <dbReference type="NCBI Taxonomy" id="1133319"/>
    <lineage>
        <taxon>Bacteria</taxon>
        <taxon>Pseudomonadati</taxon>
        <taxon>Bacteroidota</taxon>
        <taxon>Bacteroidia</taxon>
        <taxon>Bacteroidales</taxon>
        <taxon>Bacteroidaceae</taxon>
        <taxon>Bacteroides</taxon>
    </lineage>
</organism>
<protein>
    <submittedName>
        <fullName evidence="1">Uncharacterized protein</fullName>
    </submittedName>
</protein>
<dbReference type="RefSeq" id="WP_148298292.1">
    <property type="nucleotide sequence ID" value="NZ_JACIER010000005.1"/>
</dbReference>
<sequence length="127" mass="13996">MAETIDIKNFPALSSADDGSFVLVAQSEGAPGKISVALLKAVIASNITTSVTPKIEDGVWWIGEVNTGVEAEGLTPTFRKGETGIEWKYTNQPDEAYQTLLTYAEIQQWILEYDKVSDTEYNEIFNT</sequence>
<name>A0A840D2P0_9BACE</name>
<reference evidence="1" key="1">
    <citation type="submission" date="2020-08" db="EMBL/GenBank/DDBJ databases">
        <title>Genomic Encyclopedia of Type Strains, Phase IV (KMG-IV): sequencing the most valuable type-strain genomes for metagenomic binning, comparative biology and taxonomic classification.</title>
        <authorList>
            <person name="Goeker M."/>
        </authorList>
    </citation>
    <scope>NUCLEOTIDE SEQUENCE [LARGE SCALE GENOMIC DNA]</scope>
    <source>
        <strain evidence="1">DSM 105720</strain>
    </source>
</reference>